<evidence type="ECO:0000256" key="5">
    <source>
        <dbReference type="ARBA" id="ARBA00048791"/>
    </source>
</evidence>
<keyword evidence="4 7" id="KW-0704">Schiff base</keyword>
<dbReference type="GO" id="GO:0006018">
    <property type="term" value="P:2-deoxyribose 1-phosphate catabolic process"/>
    <property type="evidence" value="ECO:0007669"/>
    <property type="project" value="UniProtKB-UniRule"/>
</dbReference>
<dbReference type="InterPro" id="IPR013785">
    <property type="entry name" value="Aldolase_TIM"/>
</dbReference>
<keyword evidence="9" id="KW-1185">Reference proteome</keyword>
<feature type="active site" description="Schiff-base intermediate with acetaldehyde" evidence="7">
    <location>
        <position position="157"/>
    </location>
</feature>
<gene>
    <name evidence="7" type="primary">deoC</name>
    <name evidence="8" type="ORF">GGR16_004547</name>
</gene>
<dbReference type="GO" id="GO:0005737">
    <property type="term" value="C:cytoplasm"/>
    <property type="evidence" value="ECO:0007669"/>
    <property type="project" value="UniProtKB-SubCell"/>
</dbReference>
<dbReference type="Gene3D" id="3.20.20.70">
    <property type="entry name" value="Aldolase class I"/>
    <property type="match status" value="1"/>
</dbReference>
<keyword evidence="3 7" id="KW-0456">Lyase</keyword>
<dbReference type="PANTHER" id="PTHR10889:SF1">
    <property type="entry name" value="DEOXYRIBOSE-PHOSPHATE ALDOLASE"/>
    <property type="match status" value="1"/>
</dbReference>
<dbReference type="SUPFAM" id="SSF51569">
    <property type="entry name" value="Aldolase"/>
    <property type="match status" value="1"/>
</dbReference>
<dbReference type="InterPro" id="IPR002915">
    <property type="entry name" value="DeoC/FbaB/LacD_aldolase"/>
</dbReference>
<evidence type="ECO:0000256" key="3">
    <source>
        <dbReference type="ARBA" id="ARBA00023239"/>
    </source>
</evidence>
<feature type="active site" description="Proton donor/acceptor" evidence="7">
    <location>
        <position position="186"/>
    </location>
</feature>
<dbReference type="InterPro" id="IPR028581">
    <property type="entry name" value="DeoC_typeI"/>
</dbReference>
<keyword evidence="2 7" id="KW-0963">Cytoplasm</keyword>
<dbReference type="HAMAP" id="MF_00114">
    <property type="entry name" value="DeoC_type1"/>
    <property type="match status" value="1"/>
</dbReference>
<dbReference type="PANTHER" id="PTHR10889">
    <property type="entry name" value="DEOXYRIBOSE-PHOSPHATE ALDOLASE"/>
    <property type="match status" value="1"/>
</dbReference>
<dbReference type="RefSeq" id="WP_183318283.1">
    <property type="nucleotide sequence ID" value="NZ_JACIEN010000007.1"/>
</dbReference>
<name>A0A840C9H3_9HYPH</name>
<dbReference type="SMART" id="SM01133">
    <property type="entry name" value="DeoC"/>
    <property type="match status" value="1"/>
</dbReference>
<dbReference type="CDD" id="cd00959">
    <property type="entry name" value="DeoC"/>
    <property type="match status" value="1"/>
</dbReference>
<evidence type="ECO:0000313" key="9">
    <source>
        <dbReference type="Proteomes" id="UP000577362"/>
    </source>
</evidence>
<dbReference type="GO" id="GO:0009264">
    <property type="term" value="P:deoxyribonucleotide catabolic process"/>
    <property type="evidence" value="ECO:0007669"/>
    <property type="project" value="UniProtKB-UniRule"/>
</dbReference>
<dbReference type="NCBIfam" id="TIGR00126">
    <property type="entry name" value="deoC"/>
    <property type="match status" value="1"/>
</dbReference>
<evidence type="ECO:0000256" key="2">
    <source>
        <dbReference type="ARBA" id="ARBA00022490"/>
    </source>
</evidence>
<dbReference type="EC" id="4.1.2.4" evidence="7"/>
<dbReference type="FunFam" id="3.20.20.70:FF:000044">
    <property type="entry name" value="Deoxyribose-phosphate aldolase"/>
    <property type="match status" value="1"/>
</dbReference>
<accession>A0A840C9H3</accession>
<comment type="caution">
    <text evidence="8">The sequence shown here is derived from an EMBL/GenBank/DDBJ whole genome shotgun (WGS) entry which is preliminary data.</text>
</comment>
<comment type="pathway">
    <text evidence="7">Carbohydrate degradation; 2-deoxy-D-ribose 1-phosphate degradation; D-glyceraldehyde 3-phosphate and acetaldehyde from 2-deoxy-alpha-D-ribose 1-phosphate: step 2/2.</text>
</comment>
<organism evidence="8 9">
    <name type="scientific">Chelatococcus caeni</name>
    <dbReference type="NCBI Taxonomy" id="1348468"/>
    <lineage>
        <taxon>Bacteria</taxon>
        <taxon>Pseudomonadati</taxon>
        <taxon>Pseudomonadota</taxon>
        <taxon>Alphaproteobacteria</taxon>
        <taxon>Hyphomicrobiales</taxon>
        <taxon>Chelatococcaceae</taxon>
        <taxon>Chelatococcus</taxon>
    </lineage>
</organism>
<evidence type="ECO:0000256" key="4">
    <source>
        <dbReference type="ARBA" id="ARBA00023270"/>
    </source>
</evidence>
<dbReference type="AlphaFoldDB" id="A0A840C9H3"/>
<dbReference type="InterPro" id="IPR011343">
    <property type="entry name" value="DeoC"/>
</dbReference>
<dbReference type="GO" id="GO:0004139">
    <property type="term" value="F:deoxyribose-phosphate aldolase activity"/>
    <property type="evidence" value="ECO:0007669"/>
    <property type="project" value="UniProtKB-UniRule"/>
</dbReference>
<evidence type="ECO:0000256" key="1">
    <source>
        <dbReference type="ARBA" id="ARBA00010936"/>
    </source>
</evidence>
<sequence>MTTLTRAELARTIDHTILRADATRADVAAVCREAREHGFFSVCVNPVHVPDVAAALAGSDVATCAVVGFPLGATPSLLKAAEARWVVAAGAREVDMVIDVGALKEGREGDVSADIAAVREACGPALLKVIIETCLLSDAEKEVACRLAVAAGADFVKTSTGFGKAGATVEDVALMRRIVGPDIGVKASGGVRTREDALRMLAAGASRIGASASVAILTG</sequence>
<dbReference type="Proteomes" id="UP000577362">
    <property type="component" value="Unassembled WGS sequence"/>
</dbReference>
<protein>
    <recommendedName>
        <fullName evidence="7">Deoxyribose-phosphate aldolase</fullName>
        <shortName evidence="7">DERA</shortName>
        <ecNumber evidence="7">4.1.2.4</ecNumber>
    </recommendedName>
    <alternativeName>
        <fullName evidence="7">2-deoxy-D-ribose 5-phosphate aldolase</fullName>
    </alternativeName>
    <alternativeName>
        <fullName evidence="7">Phosphodeoxyriboaldolase</fullName>
        <shortName evidence="7">Deoxyriboaldolase</shortName>
    </alternativeName>
</protein>
<proteinExistence type="inferred from homology"/>
<comment type="function">
    <text evidence="6 7">Catalyzes a reversible aldol reaction between acetaldehyde and D-glyceraldehyde 3-phosphate to generate 2-deoxy-D-ribose 5-phosphate.</text>
</comment>
<feature type="active site" description="Proton donor/acceptor" evidence="7">
    <location>
        <position position="95"/>
    </location>
</feature>
<reference evidence="8 9" key="1">
    <citation type="submission" date="2020-08" db="EMBL/GenBank/DDBJ databases">
        <title>Genomic Encyclopedia of Type Strains, Phase IV (KMG-IV): sequencing the most valuable type-strain genomes for metagenomic binning, comparative biology and taxonomic classification.</title>
        <authorList>
            <person name="Goeker M."/>
        </authorList>
    </citation>
    <scope>NUCLEOTIDE SEQUENCE [LARGE SCALE GENOMIC DNA]</scope>
    <source>
        <strain evidence="8 9">DSM 103737</strain>
    </source>
</reference>
<comment type="catalytic activity">
    <reaction evidence="5 7">
        <text>2-deoxy-D-ribose 5-phosphate = D-glyceraldehyde 3-phosphate + acetaldehyde</text>
        <dbReference type="Rhea" id="RHEA:12821"/>
        <dbReference type="ChEBI" id="CHEBI:15343"/>
        <dbReference type="ChEBI" id="CHEBI:59776"/>
        <dbReference type="ChEBI" id="CHEBI:62877"/>
        <dbReference type="EC" id="4.1.2.4"/>
    </reaction>
</comment>
<evidence type="ECO:0000256" key="6">
    <source>
        <dbReference type="ARBA" id="ARBA00056337"/>
    </source>
</evidence>
<dbReference type="GO" id="GO:0016052">
    <property type="term" value="P:carbohydrate catabolic process"/>
    <property type="evidence" value="ECO:0007669"/>
    <property type="project" value="TreeGrafter"/>
</dbReference>
<dbReference type="EMBL" id="JACIEN010000007">
    <property type="protein sequence ID" value="MBB4019496.1"/>
    <property type="molecule type" value="Genomic_DNA"/>
</dbReference>
<evidence type="ECO:0000313" key="8">
    <source>
        <dbReference type="EMBL" id="MBB4019496.1"/>
    </source>
</evidence>
<dbReference type="PIRSF" id="PIRSF001357">
    <property type="entry name" value="DeoC"/>
    <property type="match status" value="1"/>
</dbReference>
<dbReference type="UniPathway" id="UPA00002">
    <property type="reaction ID" value="UER00468"/>
</dbReference>
<dbReference type="Pfam" id="PF01791">
    <property type="entry name" value="DeoC"/>
    <property type="match status" value="1"/>
</dbReference>
<comment type="similarity">
    <text evidence="1 7">Belongs to the DeoC/FbaB aldolase family. DeoC type 1 subfamily.</text>
</comment>
<evidence type="ECO:0000256" key="7">
    <source>
        <dbReference type="HAMAP-Rule" id="MF_00114"/>
    </source>
</evidence>
<comment type="subcellular location">
    <subcellularLocation>
        <location evidence="7">Cytoplasm</location>
    </subcellularLocation>
</comment>